<keyword evidence="6" id="KW-1185">Reference proteome</keyword>
<dbReference type="Proteomes" id="UP000318053">
    <property type="component" value="Unassembled WGS sequence"/>
</dbReference>
<dbReference type="Pfam" id="PF16656">
    <property type="entry name" value="Pur_ac_phosph_N"/>
    <property type="match status" value="1"/>
</dbReference>
<keyword evidence="1 2" id="KW-0732">Signal</keyword>
<dbReference type="InterPro" id="IPR008963">
    <property type="entry name" value="Purple_acid_Pase-like_N"/>
</dbReference>
<dbReference type="Gene3D" id="3.60.21.10">
    <property type="match status" value="1"/>
</dbReference>
<dbReference type="InterPro" id="IPR029052">
    <property type="entry name" value="Metallo-depent_PP-like"/>
</dbReference>
<accession>A0A5C5YIN4</accession>
<dbReference type="GO" id="GO:0003993">
    <property type="term" value="F:acid phosphatase activity"/>
    <property type="evidence" value="ECO:0007669"/>
    <property type="project" value="InterPro"/>
</dbReference>
<feature type="signal peptide" evidence="2">
    <location>
        <begin position="1"/>
        <end position="35"/>
    </location>
</feature>
<gene>
    <name evidence="5" type="ORF">CA85_00180</name>
</gene>
<name>A0A5C5YIN4_9BACT</name>
<dbReference type="EMBL" id="SJPK01000001">
    <property type="protein sequence ID" value="TWT74733.1"/>
    <property type="molecule type" value="Genomic_DNA"/>
</dbReference>
<dbReference type="Pfam" id="PF00149">
    <property type="entry name" value="Metallophos"/>
    <property type="match status" value="1"/>
</dbReference>
<dbReference type="InterPro" id="IPR004843">
    <property type="entry name" value="Calcineurin-like_PHP"/>
</dbReference>
<feature type="domain" description="Calcineurin-like phosphoesterase" evidence="3">
    <location>
        <begin position="180"/>
        <end position="326"/>
    </location>
</feature>
<evidence type="ECO:0000256" key="2">
    <source>
        <dbReference type="SAM" id="SignalP"/>
    </source>
</evidence>
<dbReference type="SUPFAM" id="SSF56300">
    <property type="entry name" value="Metallo-dependent phosphatases"/>
    <property type="match status" value="1"/>
</dbReference>
<evidence type="ECO:0000259" key="4">
    <source>
        <dbReference type="Pfam" id="PF16656"/>
    </source>
</evidence>
<dbReference type="InterPro" id="IPR039331">
    <property type="entry name" value="PAPs-like"/>
</dbReference>
<dbReference type="AlphaFoldDB" id="A0A5C5YIN4"/>
<evidence type="ECO:0000256" key="1">
    <source>
        <dbReference type="ARBA" id="ARBA00022729"/>
    </source>
</evidence>
<feature type="domain" description="Purple acid phosphatase N-terminal" evidence="4">
    <location>
        <begin position="44"/>
        <end position="136"/>
    </location>
</feature>
<evidence type="ECO:0000259" key="3">
    <source>
        <dbReference type="Pfam" id="PF00149"/>
    </source>
</evidence>
<dbReference type="Gene3D" id="2.60.40.380">
    <property type="entry name" value="Purple acid phosphatase-like, N-terminal"/>
    <property type="match status" value="1"/>
</dbReference>
<dbReference type="PANTHER" id="PTHR22953">
    <property type="entry name" value="ACID PHOSPHATASE RELATED"/>
    <property type="match status" value="1"/>
</dbReference>
<reference evidence="5 6" key="1">
    <citation type="submission" date="2019-02" db="EMBL/GenBank/DDBJ databases">
        <title>Deep-cultivation of Planctomycetes and their phenomic and genomic characterization uncovers novel biology.</title>
        <authorList>
            <person name="Wiegand S."/>
            <person name="Jogler M."/>
            <person name="Boedeker C."/>
            <person name="Pinto D."/>
            <person name="Vollmers J."/>
            <person name="Rivas-Marin E."/>
            <person name="Kohn T."/>
            <person name="Peeters S.H."/>
            <person name="Heuer A."/>
            <person name="Rast P."/>
            <person name="Oberbeckmann S."/>
            <person name="Bunk B."/>
            <person name="Jeske O."/>
            <person name="Meyerdierks A."/>
            <person name="Storesund J.E."/>
            <person name="Kallscheuer N."/>
            <person name="Luecker S."/>
            <person name="Lage O.M."/>
            <person name="Pohl T."/>
            <person name="Merkel B.J."/>
            <person name="Hornburger P."/>
            <person name="Mueller R.-W."/>
            <person name="Bruemmer F."/>
            <person name="Labrenz M."/>
            <person name="Spormann A.M."/>
            <person name="Op Den Camp H."/>
            <person name="Overmann J."/>
            <person name="Amann R."/>
            <person name="Jetten M.S.M."/>
            <person name="Mascher T."/>
            <person name="Medema M.H."/>
            <person name="Devos D.P."/>
            <person name="Kaster A.-K."/>
            <person name="Ovreas L."/>
            <person name="Rohde M."/>
            <person name="Galperin M.Y."/>
            <person name="Jogler C."/>
        </authorList>
    </citation>
    <scope>NUCLEOTIDE SEQUENCE [LARGE SCALE GENOMIC DNA]</scope>
    <source>
        <strain evidence="5 6">CA85</strain>
    </source>
</reference>
<dbReference type="PANTHER" id="PTHR22953:SF153">
    <property type="entry name" value="PURPLE ACID PHOSPHATASE"/>
    <property type="match status" value="1"/>
</dbReference>
<dbReference type="InterPro" id="IPR015914">
    <property type="entry name" value="PAPs_N"/>
</dbReference>
<feature type="chain" id="PRO_5023029484" evidence="2">
    <location>
        <begin position="36"/>
        <end position="415"/>
    </location>
</feature>
<dbReference type="SUPFAM" id="SSF49363">
    <property type="entry name" value="Purple acid phosphatase, N-terminal domain"/>
    <property type="match status" value="1"/>
</dbReference>
<organism evidence="5 6">
    <name type="scientific">Allorhodopirellula solitaria</name>
    <dbReference type="NCBI Taxonomy" id="2527987"/>
    <lineage>
        <taxon>Bacteria</taxon>
        <taxon>Pseudomonadati</taxon>
        <taxon>Planctomycetota</taxon>
        <taxon>Planctomycetia</taxon>
        <taxon>Pirellulales</taxon>
        <taxon>Pirellulaceae</taxon>
        <taxon>Allorhodopirellula</taxon>
    </lineage>
</organism>
<proteinExistence type="predicted"/>
<comment type="caution">
    <text evidence="5">The sequence shown here is derived from an EMBL/GenBank/DDBJ whole genome shotgun (WGS) entry which is preliminary data.</text>
</comment>
<evidence type="ECO:0000313" key="5">
    <source>
        <dbReference type="EMBL" id="TWT74733.1"/>
    </source>
</evidence>
<evidence type="ECO:0000313" key="6">
    <source>
        <dbReference type="Proteomes" id="UP000318053"/>
    </source>
</evidence>
<sequence precursor="true">MTLISMIQPTAPSRPARTVAFLAAVFLAFISNARADAPLEGTQPAQWRVVWADDPATSATIVWSTAEPGRLHSVEYRVRGEDAQPAVQLARSGRYTGGDAELYYHRVELTELEPASAYDIKMISDDEESPVFYFVTAPPHDRDFSILHGGDSRSDRDTRRKMNAMMGEMFASSHDNDEPADDILAVAHGGDYIVNGTKMKLWSEWLSDHELTTTPDGRLLPIIPARGNHDHGKPFNQVFGFPEGDLNYYGLNIGSQLRFITLNSEISTAGDQASWLTEELARSRPKNRWLLVQYHRPVYPAVKGPGAGLQSWVPLFERFNVDLACEADGHNIKRTVPIRGGAMDESGVIYIGEGGLGVPQRTPKTDRWFIQSPGMADKGNHVFVLTFGKQTLHGKCVLLGGEVRDEFSIDARTAP</sequence>
<protein>
    <submittedName>
        <fullName evidence="5">PhoD-like phosphatase</fullName>
    </submittedName>
</protein>
<dbReference type="RefSeq" id="WP_246112358.1">
    <property type="nucleotide sequence ID" value="NZ_SJPK01000001.1"/>
</dbReference>
<dbReference type="GO" id="GO:0046872">
    <property type="term" value="F:metal ion binding"/>
    <property type="evidence" value="ECO:0007669"/>
    <property type="project" value="InterPro"/>
</dbReference>